<feature type="transmembrane region" description="Helical" evidence="7">
    <location>
        <begin position="212"/>
        <end position="231"/>
    </location>
</feature>
<comment type="similarity">
    <text evidence="2">Belongs to the acyltransferase 3 family.</text>
</comment>
<dbReference type="GO" id="GO:0016746">
    <property type="term" value="F:acyltransferase activity"/>
    <property type="evidence" value="ECO:0007669"/>
    <property type="project" value="UniProtKB-KW"/>
</dbReference>
<keyword evidence="9" id="KW-0808">Transferase</keyword>
<feature type="transmembrane region" description="Helical" evidence="7">
    <location>
        <begin position="133"/>
        <end position="151"/>
    </location>
</feature>
<feature type="transmembrane region" description="Helical" evidence="7">
    <location>
        <begin position="93"/>
        <end position="113"/>
    </location>
</feature>
<keyword evidence="10" id="KW-1185">Reference proteome</keyword>
<feature type="transmembrane region" description="Helical" evidence="7">
    <location>
        <begin position="158"/>
        <end position="178"/>
    </location>
</feature>
<evidence type="ECO:0000256" key="2">
    <source>
        <dbReference type="ARBA" id="ARBA00007400"/>
    </source>
</evidence>
<evidence type="ECO:0000256" key="4">
    <source>
        <dbReference type="ARBA" id="ARBA00022692"/>
    </source>
</evidence>
<evidence type="ECO:0000313" key="10">
    <source>
        <dbReference type="Proteomes" id="UP001259803"/>
    </source>
</evidence>
<keyword evidence="5 7" id="KW-1133">Transmembrane helix</keyword>
<dbReference type="Proteomes" id="UP001259803">
    <property type="component" value="Unassembled WGS sequence"/>
</dbReference>
<comment type="subcellular location">
    <subcellularLocation>
        <location evidence="1">Cell membrane</location>
        <topology evidence="1">Multi-pass membrane protein</topology>
    </subcellularLocation>
</comment>
<dbReference type="PANTHER" id="PTHR40074:SF4">
    <property type="entry name" value="INNER MEMBRANE PROTEIN YCFT"/>
    <property type="match status" value="1"/>
</dbReference>
<feature type="transmembrane region" description="Helical" evidence="7">
    <location>
        <begin position="184"/>
        <end position="205"/>
    </location>
</feature>
<evidence type="ECO:0000256" key="7">
    <source>
        <dbReference type="SAM" id="Phobius"/>
    </source>
</evidence>
<proteinExistence type="inferred from homology"/>
<keyword evidence="4 7" id="KW-0812">Transmembrane</keyword>
<feature type="transmembrane region" description="Helical" evidence="7">
    <location>
        <begin position="275"/>
        <end position="294"/>
    </location>
</feature>
<keyword evidence="9" id="KW-0012">Acyltransferase</keyword>
<reference evidence="9 10" key="1">
    <citation type="submission" date="2023-09" db="EMBL/GenBank/DDBJ databases">
        <authorList>
            <person name="Rey-Velasco X."/>
        </authorList>
    </citation>
    <scope>NUCLEOTIDE SEQUENCE [LARGE SCALE GENOMIC DNA]</scope>
    <source>
        <strain evidence="9 10">F390</strain>
    </source>
</reference>
<evidence type="ECO:0000256" key="6">
    <source>
        <dbReference type="ARBA" id="ARBA00023136"/>
    </source>
</evidence>
<gene>
    <name evidence="9" type="ORF">RM533_12480</name>
</gene>
<dbReference type="PANTHER" id="PTHR40074">
    <property type="entry name" value="O-ACETYLTRANSFERASE WECH"/>
    <property type="match status" value="1"/>
</dbReference>
<keyword evidence="3" id="KW-1003">Cell membrane</keyword>
<evidence type="ECO:0000259" key="8">
    <source>
        <dbReference type="Pfam" id="PF01757"/>
    </source>
</evidence>
<evidence type="ECO:0000256" key="1">
    <source>
        <dbReference type="ARBA" id="ARBA00004651"/>
    </source>
</evidence>
<dbReference type="InterPro" id="IPR002656">
    <property type="entry name" value="Acyl_transf_3_dom"/>
</dbReference>
<organism evidence="9 10">
    <name type="scientific">Croceicoccus esteveae</name>
    <dbReference type="NCBI Taxonomy" id="3075597"/>
    <lineage>
        <taxon>Bacteria</taxon>
        <taxon>Pseudomonadati</taxon>
        <taxon>Pseudomonadota</taxon>
        <taxon>Alphaproteobacteria</taxon>
        <taxon>Sphingomonadales</taxon>
        <taxon>Erythrobacteraceae</taxon>
        <taxon>Croceicoccus</taxon>
    </lineage>
</organism>
<feature type="domain" description="Acyltransferase 3" evidence="8">
    <location>
        <begin position="21"/>
        <end position="319"/>
    </location>
</feature>
<dbReference type="RefSeq" id="WP_311341559.1">
    <property type="nucleotide sequence ID" value="NZ_JAVRHS010000014.1"/>
</dbReference>
<feature type="transmembrane region" description="Helical" evidence="7">
    <location>
        <begin position="237"/>
        <end position="255"/>
    </location>
</feature>
<accession>A0ABU2ZK49</accession>
<evidence type="ECO:0000313" key="9">
    <source>
        <dbReference type="EMBL" id="MDT0576984.1"/>
    </source>
</evidence>
<evidence type="ECO:0000256" key="5">
    <source>
        <dbReference type="ARBA" id="ARBA00022989"/>
    </source>
</evidence>
<name>A0ABU2ZK49_9SPHN</name>
<comment type="caution">
    <text evidence="9">The sequence shown here is derived from an EMBL/GenBank/DDBJ whole genome shotgun (WGS) entry which is preliminary data.</text>
</comment>
<dbReference type="Pfam" id="PF01757">
    <property type="entry name" value="Acyl_transf_3"/>
    <property type="match status" value="1"/>
</dbReference>
<feature type="transmembrane region" description="Helical" evidence="7">
    <location>
        <begin position="62"/>
        <end position="81"/>
    </location>
</feature>
<dbReference type="EMBL" id="JAVRHS010000014">
    <property type="protein sequence ID" value="MDT0576984.1"/>
    <property type="molecule type" value="Genomic_DNA"/>
</dbReference>
<protein>
    <submittedName>
        <fullName evidence="9">Acyltransferase family protein</fullName>
    </submittedName>
</protein>
<sequence length="350" mass="39540">MSVSSLHKIPSDNSSAGKERIAWLDIARGASILLVVVFHASIYLDSHGVINPIYWKINNLFAAIRMPLFFGISGLLGVRLLQLDLKAVLLRKTAMLWYLYTLWTAVHWIFGLSQNKELSLTDLLSSLLFPHQVLWFIWALGIYFLIAKLVSVHLRFPVIIASLGIATLVHAEMLLVNYPPFFKSVVYLPYFLSCIWFSEFIYKLMIVGWKRLVILLAMYSTLFYGMYSNIIGPVTQPILNILGLFVGAAISHQIVYIKPASELLKSLGKRTLEIYLIHSIIILSLSSVLDWAVISNLKMADLWILPLVCIIAIMGALAIKRISDHLGVYWLYALPHWLSSLAKAEKIAPN</sequence>
<keyword evidence="6 7" id="KW-0472">Membrane</keyword>
<feature type="transmembrane region" description="Helical" evidence="7">
    <location>
        <begin position="300"/>
        <end position="319"/>
    </location>
</feature>
<feature type="transmembrane region" description="Helical" evidence="7">
    <location>
        <begin position="21"/>
        <end position="42"/>
    </location>
</feature>
<evidence type="ECO:0000256" key="3">
    <source>
        <dbReference type="ARBA" id="ARBA00022475"/>
    </source>
</evidence>